<reference evidence="1" key="2">
    <citation type="submission" date="2020-09" db="EMBL/GenBank/DDBJ databases">
        <authorList>
            <person name="Sun Q."/>
            <person name="Zhou Y."/>
        </authorList>
    </citation>
    <scope>NUCLEOTIDE SEQUENCE</scope>
    <source>
        <strain evidence="1">CGMCC 4.7201</strain>
    </source>
</reference>
<dbReference type="AlphaFoldDB" id="A0A918E1Z2"/>
<protein>
    <submittedName>
        <fullName evidence="1">Uncharacterized protein</fullName>
    </submittedName>
</protein>
<reference evidence="1" key="1">
    <citation type="journal article" date="2014" name="Int. J. Syst. Evol. Microbiol.">
        <title>Complete genome sequence of Corynebacterium casei LMG S-19264T (=DSM 44701T), isolated from a smear-ripened cheese.</title>
        <authorList>
            <consortium name="US DOE Joint Genome Institute (JGI-PGF)"/>
            <person name="Walter F."/>
            <person name="Albersmeier A."/>
            <person name="Kalinowski J."/>
            <person name="Ruckert C."/>
        </authorList>
    </citation>
    <scope>NUCLEOTIDE SEQUENCE</scope>
    <source>
        <strain evidence="1">CGMCC 4.7201</strain>
    </source>
</reference>
<organism evidence="1 2">
    <name type="scientific">Wenjunlia tyrosinilytica</name>
    <dbReference type="NCBI Taxonomy" id="1544741"/>
    <lineage>
        <taxon>Bacteria</taxon>
        <taxon>Bacillati</taxon>
        <taxon>Actinomycetota</taxon>
        <taxon>Actinomycetes</taxon>
        <taxon>Kitasatosporales</taxon>
        <taxon>Streptomycetaceae</taxon>
        <taxon>Wenjunlia</taxon>
    </lineage>
</organism>
<name>A0A918E1Z2_9ACTN</name>
<proteinExistence type="predicted"/>
<gene>
    <name evidence="1" type="ORF">GCM10012280_65280</name>
</gene>
<keyword evidence="2" id="KW-1185">Reference proteome</keyword>
<evidence type="ECO:0000313" key="1">
    <source>
        <dbReference type="EMBL" id="GGO99252.1"/>
    </source>
</evidence>
<evidence type="ECO:0000313" key="2">
    <source>
        <dbReference type="Proteomes" id="UP000641932"/>
    </source>
</evidence>
<accession>A0A918E1Z2</accession>
<sequence length="60" mass="6402">MRALPALPAHPALAGGTDRTLPWLVILVVVVLVLRPDANVATTCATMLIAVVEAVRRMTR</sequence>
<dbReference type="Proteomes" id="UP000641932">
    <property type="component" value="Unassembled WGS sequence"/>
</dbReference>
<comment type="caution">
    <text evidence="1">The sequence shown here is derived from an EMBL/GenBank/DDBJ whole genome shotgun (WGS) entry which is preliminary data.</text>
</comment>
<dbReference type="EMBL" id="BMMS01000043">
    <property type="protein sequence ID" value="GGO99252.1"/>
    <property type="molecule type" value="Genomic_DNA"/>
</dbReference>